<dbReference type="InterPro" id="IPR027353">
    <property type="entry name" value="NET_dom"/>
</dbReference>
<sequence length="104" mass="12407">MEHPLYGITGMVAYEDRKKIFDTIKLLVQSEQEEVFRIIRKTKENYTENSNGIFFDLSALSEETITMIKEYLTFCLKTRQEDANRLKELETIRQQNETYQDDDI</sequence>
<feature type="domain" description="NET" evidence="1">
    <location>
        <begin position="14"/>
        <end position="72"/>
    </location>
</feature>
<protein>
    <recommendedName>
        <fullName evidence="1">NET domain-containing protein</fullName>
    </recommendedName>
</protein>
<name>A0A6C0IJ85_9ZZZZ</name>
<evidence type="ECO:0000259" key="1">
    <source>
        <dbReference type="Pfam" id="PF17035"/>
    </source>
</evidence>
<reference evidence="2" key="1">
    <citation type="journal article" date="2020" name="Nature">
        <title>Giant virus diversity and host interactions through global metagenomics.</title>
        <authorList>
            <person name="Schulz F."/>
            <person name="Roux S."/>
            <person name="Paez-Espino D."/>
            <person name="Jungbluth S."/>
            <person name="Walsh D.A."/>
            <person name="Denef V.J."/>
            <person name="McMahon K.D."/>
            <person name="Konstantinidis K.T."/>
            <person name="Eloe-Fadrosh E.A."/>
            <person name="Kyrpides N.C."/>
            <person name="Woyke T."/>
        </authorList>
    </citation>
    <scope>NUCLEOTIDE SEQUENCE</scope>
    <source>
        <strain evidence="2">GVMAG-M-3300023184-88</strain>
    </source>
</reference>
<dbReference type="Gene3D" id="1.20.1270.220">
    <property type="match status" value="1"/>
</dbReference>
<dbReference type="Pfam" id="PF17035">
    <property type="entry name" value="BET"/>
    <property type="match status" value="1"/>
</dbReference>
<dbReference type="AlphaFoldDB" id="A0A6C0IJ85"/>
<organism evidence="2">
    <name type="scientific">viral metagenome</name>
    <dbReference type="NCBI Taxonomy" id="1070528"/>
    <lineage>
        <taxon>unclassified sequences</taxon>
        <taxon>metagenomes</taxon>
        <taxon>organismal metagenomes</taxon>
    </lineage>
</organism>
<proteinExistence type="predicted"/>
<dbReference type="EMBL" id="MN740192">
    <property type="protein sequence ID" value="QHT92565.1"/>
    <property type="molecule type" value="Genomic_DNA"/>
</dbReference>
<accession>A0A6C0IJ85</accession>
<evidence type="ECO:0000313" key="2">
    <source>
        <dbReference type="EMBL" id="QHT92565.1"/>
    </source>
</evidence>
<dbReference type="InterPro" id="IPR038336">
    <property type="entry name" value="NET_sf"/>
</dbReference>